<evidence type="ECO:0000256" key="1">
    <source>
        <dbReference type="ARBA" id="ARBA00022741"/>
    </source>
</evidence>
<evidence type="ECO:0000313" key="6">
    <source>
        <dbReference type="EMBL" id="NYS97308.1"/>
    </source>
</evidence>
<dbReference type="RefSeq" id="WP_179925871.1">
    <property type="nucleotide sequence ID" value="NZ_JACBXX010000198.1"/>
</dbReference>
<reference evidence="6 7" key="1">
    <citation type="submission" date="2020-07" db="EMBL/GenBank/DDBJ databases">
        <title>MOT database genomes.</title>
        <authorList>
            <person name="Joseph S."/>
            <person name="Aduse-Opoku J."/>
            <person name="Hashim A."/>
            <person name="Wade W."/>
            <person name="Curtis M."/>
        </authorList>
    </citation>
    <scope>NUCLEOTIDE SEQUENCE [LARGE SCALE GENOMIC DNA]</scope>
    <source>
        <strain evidence="6 7">STR</strain>
    </source>
</reference>
<dbReference type="AlphaFoldDB" id="A0A7Z0S568"/>
<dbReference type="GO" id="GO:0005524">
    <property type="term" value="F:ATP binding"/>
    <property type="evidence" value="ECO:0007669"/>
    <property type="project" value="UniProtKB-KW"/>
</dbReference>
<dbReference type="InterPro" id="IPR027417">
    <property type="entry name" value="P-loop_NTPase"/>
</dbReference>
<evidence type="ECO:0000256" key="2">
    <source>
        <dbReference type="ARBA" id="ARBA00022801"/>
    </source>
</evidence>
<dbReference type="InterPro" id="IPR014016">
    <property type="entry name" value="UvrD-like_ATP-bd"/>
</dbReference>
<gene>
    <name evidence="6" type="ORF">HZY94_09010</name>
</gene>
<evidence type="ECO:0000256" key="4">
    <source>
        <dbReference type="ARBA" id="ARBA00022840"/>
    </source>
</evidence>
<dbReference type="SUPFAM" id="SSF52540">
    <property type="entry name" value="P-loop containing nucleoside triphosphate hydrolases"/>
    <property type="match status" value="1"/>
</dbReference>
<dbReference type="GO" id="GO:0004386">
    <property type="term" value="F:helicase activity"/>
    <property type="evidence" value="ECO:0007669"/>
    <property type="project" value="UniProtKB-KW"/>
</dbReference>
<dbReference type="EMBL" id="JACBXX010000198">
    <property type="protein sequence ID" value="NYS97308.1"/>
    <property type="molecule type" value="Genomic_DNA"/>
</dbReference>
<keyword evidence="2" id="KW-0378">Hydrolase</keyword>
<accession>A0A7Z0S568</accession>
<dbReference type="Pfam" id="PF00580">
    <property type="entry name" value="UvrD-helicase"/>
    <property type="match status" value="1"/>
</dbReference>
<evidence type="ECO:0000259" key="5">
    <source>
        <dbReference type="Pfam" id="PF00580"/>
    </source>
</evidence>
<proteinExistence type="predicted"/>
<keyword evidence="3 6" id="KW-0347">Helicase</keyword>
<evidence type="ECO:0000256" key="3">
    <source>
        <dbReference type="ARBA" id="ARBA00022806"/>
    </source>
</evidence>
<keyword evidence="4" id="KW-0067">ATP-binding</keyword>
<dbReference type="Proteomes" id="UP000589521">
    <property type="component" value="Unassembled WGS sequence"/>
</dbReference>
<keyword evidence="1" id="KW-0547">Nucleotide-binding</keyword>
<organism evidence="6 7">
    <name type="scientific">Streptococcus danieliae</name>
    <dbReference type="NCBI Taxonomy" id="747656"/>
    <lineage>
        <taxon>Bacteria</taxon>
        <taxon>Bacillati</taxon>
        <taxon>Bacillota</taxon>
        <taxon>Bacilli</taxon>
        <taxon>Lactobacillales</taxon>
        <taxon>Streptococcaceae</taxon>
        <taxon>Streptococcus</taxon>
    </lineage>
</organism>
<feature type="domain" description="UvrD-like helicase ATP-binding" evidence="5">
    <location>
        <begin position="15"/>
        <end position="127"/>
    </location>
</feature>
<dbReference type="Gene3D" id="3.40.50.300">
    <property type="entry name" value="P-loop containing nucleotide triphosphate hydrolases"/>
    <property type="match status" value="1"/>
</dbReference>
<comment type="caution">
    <text evidence="6">The sequence shown here is derived from an EMBL/GenBank/DDBJ whole genome shotgun (WGS) entry which is preliminary data.</text>
</comment>
<protein>
    <submittedName>
        <fullName evidence="6">UvrD-helicase domain-containing protein</fullName>
    </submittedName>
</protein>
<sequence>MKIADQHIRDEILGHDGSLVVRASAGSGKTTMMVQKIKSVLEDITNHKTVVATTFTRKATQEIRNKYHELGGEKSFLVITNDGFVEQEIIRPFINDAHRLMNPNFGDLCLSGLDETKVDFSKVDLSDFINDYSNTQFATYGQLLTNLIVNKKLSKYSDNNKNFKFELAFFILENSQACREAKFQVEISHH</sequence>
<evidence type="ECO:0000313" key="7">
    <source>
        <dbReference type="Proteomes" id="UP000589521"/>
    </source>
</evidence>
<name>A0A7Z0S568_9STRE</name>
<dbReference type="GO" id="GO:0016787">
    <property type="term" value="F:hydrolase activity"/>
    <property type="evidence" value="ECO:0007669"/>
    <property type="project" value="UniProtKB-KW"/>
</dbReference>